<protein>
    <submittedName>
        <fullName evidence="5">HAD family hydrolase</fullName>
    </submittedName>
</protein>
<dbReference type="Gene3D" id="1.10.150.240">
    <property type="entry name" value="Putative phosphatase, domain 2"/>
    <property type="match status" value="1"/>
</dbReference>
<dbReference type="AlphaFoldDB" id="A0A4R0PAA3"/>
<evidence type="ECO:0000313" key="6">
    <source>
        <dbReference type="Proteomes" id="UP000291301"/>
    </source>
</evidence>
<accession>A0A4R0PAA3</accession>
<sequence>MKKNDIQLVIFDCDGVLIDSEAISARILIEQLAGVGIDVDAAYVQQNFLGRSWAKVASEVRSAHHLDLSSDFEERYRRELMTAFENELRSVDGVETVLNELAVSCCVATSSSPKRALRSLEMTGLLPYFGKRLFTASEVANGKPAPDLFLLAAASLGFQPQNCLVIEDSVPGVQAARAAGMHVYRFLGGSHLRGTAPPVRTMPADVVNFDNWRDFYEMAPQLRKTANVIAN</sequence>
<dbReference type="OrthoDB" id="9797743at2"/>
<dbReference type="NCBIfam" id="TIGR01509">
    <property type="entry name" value="HAD-SF-IA-v3"/>
    <property type="match status" value="1"/>
</dbReference>
<proteinExistence type="inferred from homology"/>
<dbReference type="SUPFAM" id="SSF56784">
    <property type="entry name" value="HAD-like"/>
    <property type="match status" value="1"/>
</dbReference>
<dbReference type="InterPro" id="IPR023214">
    <property type="entry name" value="HAD_sf"/>
</dbReference>
<dbReference type="Pfam" id="PF00702">
    <property type="entry name" value="Hydrolase"/>
    <property type="match status" value="1"/>
</dbReference>
<dbReference type="InterPro" id="IPR006439">
    <property type="entry name" value="HAD-SF_hydro_IA"/>
</dbReference>
<gene>
    <name evidence="5" type="ORF">E0D97_14300</name>
</gene>
<keyword evidence="5" id="KW-0378">Hydrolase</keyword>
<dbReference type="SFLD" id="SFLDG01135">
    <property type="entry name" value="C1.5.6:_HAD__Beta-PGM__Phospha"/>
    <property type="match status" value="1"/>
</dbReference>
<dbReference type="GO" id="GO:0046872">
    <property type="term" value="F:metal ion binding"/>
    <property type="evidence" value="ECO:0007669"/>
    <property type="project" value="UniProtKB-KW"/>
</dbReference>
<dbReference type="SFLD" id="SFLDG01129">
    <property type="entry name" value="C1.5:_HAD__Beta-PGM__Phosphata"/>
    <property type="match status" value="1"/>
</dbReference>
<evidence type="ECO:0000313" key="5">
    <source>
        <dbReference type="EMBL" id="TCD13172.1"/>
    </source>
</evidence>
<dbReference type="InterPro" id="IPR051600">
    <property type="entry name" value="Beta-PGM-like"/>
</dbReference>
<reference evidence="5 6" key="1">
    <citation type="journal article" date="2015" name="Antonie Van Leeuwenhoek">
        <title>Oricola cellulosilytica gen. nov., sp. nov., a cellulose-degrading bacterium of the family Phyllobacteriaceae isolated from surface seashore water, and emended descriptions of Mesorhizobium loti and Phyllobacterium myrsinacearum.</title>
        <authorList>
            <person name="Hameed A."/>
            <person name="Shahina M."/>
            <person name="Lai W.A."/>
            <person name="Lin S.Y."/>
            <person name="Young L.S."/>
            <person name="Liu Y.C."/>
            <person name="Hsu Y.H."/>
            <person name="Young C.C."/>
        </authorList>
    </citation>
    <scope>NUCLEOTIDE SEQUENCE [LARGE SCALE GENOMIC DNA]</scope>
    <source>
        <strain evidence="5 6">KCTC 52183</strain>
    </source>
</reference>
<dbReference type="InterPro" id="IPR023198">
    <property type="entry name" value="PGP-like_dom2"/>
</dbReference>
<evidence type="ECO:0000256" key="4">
    <source>
        <dbReference type="ARBA" id="ARBA00022842"/>
    </source>
</evidence>
<comment type="similarity">
    <text evidence="2">Belongs to the HAD-like hydrolase superfamily. CbbY/CbbZ/Gph/YieH family.</text>
</comment>
<dbReference type="PANTHER" id="PTHR46193">
    <property type="entry name" value="6-PHOSPHOGLUCONATE PHOSPHATASE"/>
    <property type="match status" value="1"/>
</dbReference>
<dbReference type="CDD" id="cd07526">
    <property type="entry name" value="HAD_BPGM_like"/>
    <property type="match status" value="1"/>
</dbReference>
<dbReference type="GO" id="GO:0016787">
    <property type="term" value="F:hydrolase activity"/>
    <property type="evidence" value="ECO:0007669"/>
    <property type="project" value="UniProtKB-KW"/>
</dbReference>
<evidence type="ECO:0000256" key="1">
    <source>
        <dbReference type="ARBA" id="ARBA00001946"/>
    </source>
</evidence>
<keyword evidence="6" id="KW-1185">Reference proteome</keyword>
<dbReference type="InterPro" id="IPR036412">
    <property type="entry name" value="HAD-like_sf"/>
</dbReference>
<comment type="caution">
    <text evidence="5">The sequence shown here is derived from an EMBL/GenBank/DDBJ whole genome shotgun (WGS) entry which is preliminary data.</text>
</comment>
<comment type="cofactor">
    <cofactor evidence="1">
        <name>Mg(2+)</name>
        <dbReference type="ChEBI" id="CHEBI:18420"/>
    </cofactor>
</comment>
<dbReference type="RefSeq" id="WP_131570120.1">
    <property type="nucleotide sequence ID" value="NZ_JAINFK010000005.1"/>
</dbReference>
<dbReference type="Proteomes" id="UP000291301">
    <property type="component" value="Unassembled WGS sequence"/>
</dbReference>
<name>A0A4R0PAA3_9HYPH</name>
<evidence type="ECO:0000256" key="2">
    <source>
        <dbReference type="ARBA" id="ARBA00006171"/>
    </source>
</evidence>
<dbReference type="SFLD" id="SFLDS00003">
    <property type="entry name" value="Haloacid_Dehalogenase"/>
    <property type="match status" value="1"/>
</dbReference>
<dbReference type="Gene3D" id="3.40.50.1000">
    <property type="entry name" value="HAD superfamily/HAD-like"/>
    <property type="match status" value="1"/>
</dbReference>
<evidence type="ECO:0000256" key="3">
    <source>
        <dbReference type="ARBA" id="ARBA00022723"/>
    </source>
</evidence>
<dbReference type="EMBL" id="SJST01000006">
    <property type="protein sequence ID" value="TCD13172.1"/>
    <property type="molecule type" value="Genomic_DNA"/>
</dbReference>
<dbReference type="PANTHER" id="PTHR46193:SF10">
    <property type="entry name" value="6-PHOSPHOGLUCONATE PHOSPHATASE"/>
    <property type="match status" value="1"/>
</dbReference>
<organism evidence="5 6">
    <name type="scientific">Oricola cellulosilytica</name>
    <dbReference type="NCBI Taxonomy" id="1429082"/>
    <lineage>
        <taxon>Bacteria</taxon>
        <taxon>Pseudomonadati</taxon>
        <taxon>Pseudomonadota</taxon>
        <taxon>Alphaproteobacteria</taxon>
        <taxon>Hyphomicrobiales</taxon>
        <taxon>Ahrensiaceae</taxon>
        <taxon>Oricola</taxon>
    </lineage>
</organism>
<keyword evidence="4" id="KW-0460">Magnesium</keyword>
<keyword evidence="3" id="KW-0479">Metal-binding</keyword>